<protein>
    <recommendedName>
        <fullName evidence="3">histidine kinase</fullName>
        <ecNumber evidence="3">2.7.13.3</ecNumber>
    </recommendedName>
</protein>
<dbReference type="EMBL" id="LPJR01000050">
    <property type="protein sequence ID" value="KWF25839.1"/>
    <property type="molecule type" value="Genomic_DNA"/>
</dbReference>
<dbReference type="AlphaFoldDB" id="A0A132EWN7"/>
<dbReference type="InterPro" id="IPR003660">
    <property type="entry name" value="HAMP_dom"/>
</dbReference>
<evidence type="ECO:0000256" key="6">
    <source>
        <dbReference type="ARBA" id="ARBA00022741"/>
    </source>
</evidence>
<evidence type="ECO:0000256" key="9">
    <source>
        <dbReference type="ARBA" id="ARBA00023012"/>
    </source>
</evidence>
<dbReference type="PROSITE" id="PS50109">
    <property type="entry name" value="HIS_KIN"/>
    <property type="match status" value="1"/>
</dbReference>
<evidence type="ECO:0000256" key="2">
    <source>
        <dbReference type="ARBA" id="ARBA00004370"/>
    </source>
</evidence>
<dbReference type="InterPro" id="IPR003594">
    <property type="entry name" value="HATPase_dom"/>
</dbReference>
<evidence type="ECO:0000313" key="14">
    <source>
        <dbReference type="EMBL" id="KWF25839.1"/>
    </source>
</evidence>
<sequence>MLNKVRRAASGKSLLVRVIVSTVAFTALLLLVLLAAASANTEFFDRYYSWLYATNIVVALVFLLVVLGLIGMIVVRLRKGKFGTRLLAKLAVFFALVGVVPGGIIYIVSYQFVSRSIESWFDVNVETALTAGLNLGRGMLDASLSDLQTKARMMSDQLASVDANTNGTTLTLLRLRDQFGVQDATIVEPSRSGSGAAPDLHIVAQASGNFAALIPDDLPTPLMLSQAREHGAYAAIEGEVDGDPRAHGAKGALRLRVVRPIPDATTSLLQPAERFLQLTQPVPPTLAHNADAVQRAYREYQEKSLGRTGLRKMYIGTLTLALFLATFIAMMLALALGQQLARPLFLLAQGTKEVAEGDYTPKREIKTRDELGFLTQSFNAMTRQLSEARLAVERNRVALEHSKTYLESILANLTAGVFVLDRQFRLTTANRGAERIFRQPFNSLIGTTLDQIGVVAGFGAMVRKAFADREAADSGSGNHGHWQQQFAVEVPGETDPLTLLVRGTRLVSTVDGQADDPQTSGYVVVFDDISDVISAQRSVAWGEVARRLAHEIKNPLTPIQLSAERLQMKLSDKLAPADADVLKRGATMIVNQVAAMKRMVDDFREYARTPPAVLANLQLNELVSEVLGLYGVGEGKSAIVAELAASLPVIRGDATQLRQVIHNLLQNAQDSVAESEHPRVLIETKTVEYGDPDADGKTRVAVRLTVSDNGPGFPARILTRAFEPYVTTKAKGTGLGLATVKKIVDEHGARIDLRNRMHGEAVEGAQVSILFLQMASDAPDAEQGGPASGQQAPAKTKASVQTKAA</sequence>
<dbReference type="SUPFAM" id="SSF55785">
    <property type="entry name" value="PYP-like sensor domain (PAS domain)"/>
    <property type="match status" value="1"/>
</dbReference>
<reference evidence="16 21" key="2">
    <citation type="submission" date="2019-06" db="EMBL/GenBank/DDBJ databases">
        <title>Evolution of Burkholderia multivorans in the lungs of Cystic Fibrosis patients.</title>
        <authorList>
            <person name="Moreira L.M."/>
        </authorList>
    </citation>
    <scope>NUCLEOTIDE SEQUENCE [LARGE SCALE GENOMIC DNA]</scope>
    <source>
        <strain evidence="16 21">VC13239</strain>
    </source>
</reference>
<dbReference type="Gene3D" id="3.30.450.20">
    <property type="entry name" value="PAS domain"/>
    <property type="match status" value="1"/>
</dbReference>
<feature type="domain" description="HAMP" evidence="13">
    <location>
        <begin position="338"/>
        <end position="390"/>
    </location>
</feature>
<dbReference type="SUPFAM" id="SSF158472">
    <property type="entry name" value="HAMP domain-like"/>
    <property type="match status" value="1"/>
</dbReference>
<keyword evidence="5 16" id="KW-0808">Transferase</keyword>
<dbReference type="PRINTS" id="PR00344">
    <property type="entry name" value="BCTRLSENSOR"/>
</dbReference>
<dbReference type="CDD" id="cd00130">
    <property type="entry name" value="PAS"/>
    <property type="match status" value="1"/>
</dbReference>
<accession>A0A132EWN7</accession>
<dbReference type="CDD" id="cd06225">
    <property type="entry name" value="HAMP"/>
    <property type="match status" value="1"/>
</dbReference>
<keyword evidence="7 15" id="KW-0418">Kinase</keyword>
<dbReference type="GO" id="GO:0000155">
    <property type="term" value="F:phosphorelay sensor kinase activity"/>
    <property type="evidence" value="ECO:0007669"/>
    <property type="project" value="InterPro"/>
</dbReference>
<name>A0A132EWN7_9BURK</name>
<dbReference type="GO" id="GO:0016020">
    <property type="term" value="C:membrane"/>
    <property type="evidence" value="ECO:0007669"/>
    <property type="project" value="UniProtKB-SubCell"/>
</dbReference>
<feature type="transmembrane region" description="Helical" evidence="11">
    <location>
        <begin position="49"/>
        <end position="74"/>
    </location>
</feature>
<evidence type="ECO:0000256" key="10">
    <source>
        <dbReference type="SAM" id="MobiDB-lite"/>
    </source>
</evidence>
<dbReference type="InterPro" id="IPR036097">
    <property type="entry name" value="HisK_dim/P_sf"/>
</dbReference>
<dbReference type="Pfam" id="PF00672">
    <property type="entry name" value="HAMP"/>
    <property type="match status" value="1"/>
</dbReference>
<keyword evidence="21" id="KW-1185">Reference proteome</keyword>
<organism evidence="15 18">
    <name type="scientific">Burkholderia pseudomultivorans</name>
    <dbReference type="NCBI Taxonomy" id="1207504"/>
    <lineage>
        <taxon>Bacteria</taxon>
        <taxon>Pseudomonadati</taxon>
        <taxon>Pseudomonadota</taxon>
        <taxon>Betaproteobacteria</taxon>
        <taxon>Burkholderiales</taxon>
        <taxon>Burkholderiaceae</taxon>
        <taxon>Burkholderia</taxon>
        <taxon>Burkholderia cepacia complex</taxon>
    </lineage>
</organism>
<evidence type="ECO:0000313" key="19">
    <source>
        <dbReference type="Proteomes" id="UP000062912"/>
    </source>
</evidence>
<evidence type="ECO:0000313" key="17">
    <source>
        <dbReference type="EMBL" id="VWC33831.1"/>
    </source>
</evidence>
<evidence type="ECO:0000256" key="1">
    <source>
        <dbReference type="ARBA" id="ARBA00000085"/>
    </source>
</evidence>
<feature type="transmembrane region" description="Helical" evidence="11">
    <location>
        <begin position="313"/>
        <end position="336"/>
    </location>
</feature>
<dbReference type="Gene3D" id="3.30.565.10">
    <property type="entry name" value="Histidine kinase-like ATPase, C-terminal domain"/>
    <property type="match status" value="1"/>
</dbReference>
<evidence type="ECO:0000256" key="8">
    <source>
        <dbReference type="ARBA" id="ARBA00022840"/>
    </source>
</evidence>
<proteinExistence type="predicted"/>
<comment type="subcellular location">
    <subcellularLocation>
        <location evidence="2">Membrane</location>
    </subcellularLocation>
</comment>
<dbReference type="SMART" id="SM00388">
    <property type="entry name" value="HisKA"/>
    <property type="match status" value="1"/>
</dbReference>
<feature type="transmembrane region" description="Helical" evidence="11">
    <location>
        <begin position="86"/>
        <end position="108"/>
    </location>
</feature>
<dbReference type="EMBL" id="VJSY01000013">
    <property type="protein sequence ID" value="MDR8753738.1"/>
    <property type="molecule type" value="Genomic_DNA"/>
</dbReference>
<feature type="region of interest" description="Disordered" evidence="10">
    <location>
        <begin position="778"/>
        <end position="805"/>
    </location>
</feature>
<dbReference type="GO" id="GO:0005524">
    <property type="term" value="F:ATP binding"/>
    <property type="evidence" value="ECO:0007669"/>
    <property type="project" value="UniProtKB-KW"/>
</dbReference>
<evidence type="ECO:0000256" key="3">
    <source>
        <dbReference type="ARBA" id="ARBA00012438"/>
    </source>
</evidence>
<dbReference type="SMART" id="SM00304">
    <property type="entry name" value="HAMP"/>
    <property type="match status" value="1"/>
</dbReference>
<dbReference type="Pfam" id="PF08448">
    <property type="entry name" value="PAS_4"/>
    <property type="match status" value="1"/>
</dbReference>
<dbReference type="SUPFAM" id="SSF55874">
    <property type="entry name" value="ATPase domain of HSP90 chaperone/DNA topoisomerase II/histidine kinase"/>
    <property type="match status" value="1"/>
</dbReference>
<dbReference type="InterPro" id="IPR036890">
    <property type="entry name" value="HATPase_C_sf"/>
</dbReference>
<dbReference type="Pfam" id="PF02518">
    <property type="entry name" value="HATPase_c"/>
    <property type="match status" value="1"/>
</dbReference>
<dbReference type="InterPro" id="IPR005467">
    <property type="entry name" value="His_kinase_dom"/>
</dbReference>
<keyword evidence="6" id="KW-0547">Nucleotide-binding</keyword>
<evidence type="ECO:0000313" key="21">
    <source>
        <dbReference type="Proteomes" id="UP001248067"/>
    </source>
</evidence>
<dbReference type="Pfam" id="PF00512">
    <property type="entry name" value="HisKA"/>
    <property type="match status" value="1"/>
</dbReference>
<evidence type="ECO:0000313" key="16">
    <source>
        <dbReference type="EMBL" id="MDR8753738.1"/>
    </source>
</evidence>
<dbReference type="InterPro" id="IPR017232">
    <property type="entry name" value="NtrY"/>
</dbReference>
<dbReference type="SMART" id="SM00387">
    <property type="entry name" value="HATPase_c"/>
    <property type="match status" value="1"/>
</dbReference>
<feature type="compositionally biased region" description="Polar residues" evidence="10">
    <location>
        <begin position="788"/>
        <end position="805"/>
    </location>
</feature>
<evidence type="ECO:0000259" key="12">
    <source>
        <dbReference type="PROSITE" id="PS50109"/>
    </source>
</evidence>
<keyword evidence="11" id="KW-0812">Transmembrane</keyword>
<dbReference type="InterPro" id="IPR035965">
    <property type="entry name" value="PAS-like_dom_sf"/>
</dbReference>
<dbReference type="InterPro" id="IPR000014">
    <property type="entry name" value="PAS"/>
</dbReference>
<evidence type="ECO:0000313" key="18">
    <source>
        <dbReference type="Proteomes" id="UP000061512"/>
    </source>
</evidence>
<evidence type="ECO:0000256" key="7">
    <source>
        <dbReference type="ARBA" id="ARBA00022777"/>
    </source>
</evidence>
<keyword evidence="11" id="KW-0472">Membrane</keyword>
<dbReference type="PANTHER" id="PTHR43065:SF10">
    <property type="entry name" value="PEROXIDE STRESS-ACTIVATED HISTIDINE KINASE MAK3"/>
    <property type="match status" value="1"/>
</dbReference>
<dbReference type="EMBL" id="CABVPP010000098">
    <property type="protein sequence ID" value="VWC33831.1"/>
    <property type="molecule type" value="Genomic_DNA"/>
</dbReference>
<evidence type="ECO:0000313" key="15">
    <source>
        <dbReference type="EMBL" id="KWF61715.1"/>
    </source>
</evidence>
<evidence type="ECO:0000259" key="13">
    <source>
        <dbReference type="PROSITE" id="PS50885"/>
    </source>
</evidence>
<dbReference type="GeneID" id="93173650"/>
<reference evidence="18 19" key="1">
    <citation type="submission" date="2015-11" db="EMBL/GenBank/DDBJ databases">
        <title>Expanding the genomic diversity of Burkholderia species for the development of highly accurate diagnostics.</title>
        <authorList>
            <person name="Sahl J."/>
            <person name="Keim P."/>
            <person name="Wagner D."/>
        </authorList>
    </citation>
    <scope>NUCLEOTIDE SEQUENCE [LARGE SCALE GENOMIC DNA]</scope>
    <source>
        <strain evidence="14 19">MSMB368WGS</strain>
        <strain evidence="15 18">MSMB574WGS</strain>
    </source>
</reference>
<dbReference type="Proteomes" id="UP000062912">
    <property type="component" value="Unassembled WGS sequence"/>
</dbReference>
<dbReference type="InterPro" id="IPR013656">
    <property type="entry name" value="PAS_4"/>
</dbReference>
<dbReference type="Proteomes" id="UP001248067">
    <property type="component" value="Unassembled WGS sequence"/>
</dbReference>
<dbReference type="Gene3D" id="1.10.287.130">
    <property type="match status" value="1"/>
</dbReference>
<dbReference type="Gene3D" id="6.10.340.10">
    <property type="match status" value="1"/>
</dbReference>
<dbReference type="Proteomes" id="UP000061512">
    <property type="component" value="Unassembled WGS sequence"/>
</dbReference>
<dbReference type="SUPFAM" id="SSF47384">
    <property type="entry name" value="Homodimeric domain of signal transducing histidine kinase"/>
    <property type="match status" value="1"/>
</dbReference>
<dbReference type="RefSeq" id="WP_059481610.1">
    <property type="nucleotide sequence ID" value="NZ_CABVPP010000098.1"/>
</dbReference>
<keyword evidence="8" id="KW-0067">ATP-binding</keyword>
<keyword evidence="11" id="KW-1133">Transmembrane helix</keyword>
<dbReference type="PANTHER" id="PTHR43065">
    <property type="entry name" value="SENSOR HISTIDINE KINASE"/>
    <property type="match status" value="1"/>
</dbReference>
<dbReference type="SMART" id="SM00091">
    <property type="entry name" value="PAS"/>
    <property type="match status" value="1"/>
</dbReference>
<dbReference type="CDD" id="cd00082">
    <property type="entry name" value="HisKA"/>
    <property type="match status" value="1"/>
</dbReference>
<dbReference type="PROSITE" id="PS50885">
    <property type="entry name" value="HAMP"/>
    <property type="match status" value="1"/>
</dbReference>
<dbReference type="EMBL" id="LPJX01000052">
    <property type="protein sequence ID" value="KWF61715.1"/>
    <property type="molecule type" value="Genomic_DNA"/>
</dbReference>
<evidence type="ECO:0000313" key="20">
    <source>
        <dbReference type="Proteomes" id="UP000494162"/>
    </source>
</evidence>
<dbReference type="InterPro" id="IPR004358">
    <property type="entry name" value="Sig_transdc_His_kin-like_C"/>
</dbReference>
<keyword evidence="4" id="KW-0597">Phosphoprotein</keyword>
<evidence type="ECO:0000256" key="4">
    <source>
        <dbReference type="ARBA" id="ARBA00022553"/>
    </source>
</evidence>
<dbReference type="PIRSF" id="PIRSF037532">
    <property type="entry name" value="STHK_NtrY"/>
    <property type="match status" value="1"/>
</dbReference>
<comment type="catalytic activity">
    <reaction evidence="1">
        <text>ATP + protein L-histidine = ADP + protein N-phospho-L-histidine.</text>
        <dbReference type="EC" id="2.7.13.3"/>
    </reaction>
</comment>
<evidence type="ECO:0000256" key="11">
    <source>
        <dbReference type="SAM" id="Phobius"/>
    </source>
</evidence>
<gene>
    <name evidence="16" type="primary">atoS</name>
    <name evidence="17" type="ORF">BPS26883_06573</name>
    <name evidence="16" type="ORF">FEQ00_02155</name>
    <name evidence="14" type="ORF">WT56_21925</name>
    <name evidence="15" type="ORF">WT57_25010</name>
</gene>
<dbReference type="EC" id="2.7.13.3" evidence="3"/>
<keyword evidence="9" id="KW-0902">Two-component regulatory system</keyword>
<feature type="domain" description="Histidine kinase" evidence="12">
    <location>
        <begin position="547"/>
        <end position="775"/>
    </location>
</feature>
<evidence type="ECO:0000256" key="5">
    <source>
        <dbReference type="ARBA" id="ARBA00022679"/>
    </source>
</evidence>
<reference evidence="17 20" key="3">
    <citation type="submission" date="2019-09" db="EMBL/GenBank/DDBJ databases">
        <authorList>
            <person name="Depoorter E."/>
        </authorList>
    </citation>
    <scope>NUCLEOTIDE SEQUENCE [LARGE SCALE GENOMIC DNA]</scope>
    <source>
        <strain evidence="17">LMG 26883</strain>
    </source>
</reference>
<dbReference type="OrthoDB" id="9815750at2"/>
<dbReference type="Proteomes" id="UP000494162">
    <property type="component" value="Unassembled WGS sequence"/>
</dbReference>
<dbReference type="InterPro" id="IPR003661">
    <property type="entry name" value="HisK_dim/P_dom"/>
</dbReference>